<organism evidence="1 2">
    <name type="scientific">Rangifer tarandus platyrhynchus</name>
    <name type="common">Svalbard reindeer</name>
    <dbReference type="NCBI Taxonomy" id="3082113"/>
    <lineage>
        <taxon>Eukaryota</taxon>
        <taxon>Metazoa</taxon>
        <taxon>Chordata</taxon>
        <taxon>Craniata</taxon>
        <taxon>Vertebrata</taxon>
        <taxon>Euteleostomi</taxon>
        <taxon>Mammalia</taxon>
        <taxon>Eutheria</taxon>
        <taxon>Laurasiatheria</taxon>
        <taxon>Artiodactyla</taxon>
        <taxon>Ruminantia</taxon>
        <taxon>Pecora</taxon>
        <taxon>Cervidae</taxon>
        <taxon>Odocoileinae</taxon>
        <taxon>Rangifer</taxon>
    </lineage>
</organism>
<sequence length="106" mass="11944">MQAACWYVLLLLQPTVYLVSPIIPATVMDSDGKDPNQRLEGRKERLRAFAPPEGAGVLLTYSSLRLRPPSHPLIFKAISSSLLQLEARNFLRRRLRTLVSETQPSD</sequence>
<name>A0AC59YPS7_RANTA</name>
<protein>
    <submittedName>
        <fullName evidence="1">Uncharacterized protein</fullName>
    </submittedName>
</protein>
<dbReference type="EMBL" id="OX596086">
    <property type="protein sequence ID" value="CAM9889074.1"/>
    <property type="molecule type" value="Genomic_DNA"/>
</dbReference>
<evidence type="ECO:0000313" key="2">
    <source>
        <dbReference type="Proteomes" id="UP001162501"/>
    </source>
</evidence>
<dbReference type="Proteomes" id="UP001162501">
    <property type="component" value="Chromosome 2"/>
</dbReference>
<accession>A0AC59YPS7</accession>
<gene>
    <name evidence="1" type="ORF">MRATA1EN22A_LOCUS8904</name>
</gene>
<proteinExistence type="predicted"/>
<reference evidence="1" key="2">
    <citation type="submission" date="2025-03" db="EMBL/GenBank/DDBJ databases">
        <authorList>
            <consortium name="ELIXIR-Norway"/>
            <consortium name="Elixir Norway"/>
        </authorList>
    </citation>
    <scope>NUCLEOTIDE SEQUENCE</scope>
</reference>
<reference evidence="1" key="1">
    <citation type="submission" date="2023-05" db="EMBL/GenBank/DDBJ databases">
        <authorList>
            <consortium name="ELIXIR-Norway"/>
        </authorList>
    </citation>
    <scope>NUCLEOTIDE SEQUENCE</scope>
</reference>
<evidence type="ECO:0000313" key="1">
    <source>
        <dbReference type="EMBL" id="CAM9889074.1"/>
    </source>
</evidence>